<evidence type="ECO:0000256" key="1">
    <source>
        <dbReference type="ARBA" id="ARBA00004781"/>
    </source>
</evidence>
<dbReference type="Pfam" id="PF04321">
    <property type="entry name" value="RmlD_sub_bind"/>
    <property type="match status" value="1"/>
</dbReference>
<dbReference type="Gene3D" id="3.90.25.10">
    <property type="entry name" value="UDP-galactose 4-epimerase, domain 1"/>
    <property type="match status" value="1"/>
</dbReference>
<evidence type="ECO:0000259" key="7">
    <source>
        <dbReference type="Pfam" id="PF04321"/>
    </source>
</evidence>
<evidence type="ECO:0000256" key="5">
    <source>
        <dbReference type="ARBA" id="ARBA00048200"/>
    </source>
</evidence>
<comment type="cofactor">
    <cofactor evidence="6">
        <name>Mg(2+)</name>
        <dbReference type="ChEBI" id="CHEBI:18420"/>
    </cofactor>
    <text evidence="6">Binds 1 Mg(2+) ion per monomer.</text>
</comment>
<evidence type="ECO:0000256" key="6">
    <source>
        <dbReference type="RuleBase" id="RU364082"/>
    </source>
</evidence>
<keyword evidence="6" id="KW-0521">NADP</keyword>
<dbReference type="InterPro" id="IPR005913">
    <property type="entry name" value="dTDP_dehydrorham_reduct"/>
</dbReference>
<proteinExistence type="inferred from homology"/>
<accession>A0ABS1CC64</accession>
<evidence type="ECO:0000256" key="3">
    <source>
        <dbReference type="ARBA" id="ARBA00012929"/>
    </source>
</evidence>
<dbReference type="Gene3D" id="3.40.50.720">
    <property type="entry name" value="NAD(P)-binding Rossmann-like Domain"/>
    <property type="match status" value="1"/>
</dbReference>
<gene>
    <name evidence="8" type="primary">rfbD</name>
    <name evidence="8" type="ORF">CKO31_01695</name>
</gene>
<dbReference type="NCBIfam" id="TIGR01214">
    <property type="entry name" value="rmlD"/>
    <property type="match status" value="1"/>
</dbReference>
<evidence type="ECO:0000313" key="8">
    <source>
        <dbReference type="EMBL" id="MBK1629470.1"/>
    </source>
</evidence>
<evidence type="ECO:0000313" key="9">
    <source>
        <dbReference type="Proteomes" id="UP000748752"/>
    </source>
</evidence>
<evidence type="ECO:0000256" key="4">
    <source>
        <dbReference type="ARBA" id="ARBA00017099"/>
    </source>
</evidence>
<dbReference type="SUPFAM" id="SSF51735">
    <property type="entry name" value="NAD(P)-binding Rossmann-fold domains"/>
    <property type="match status" value="1"/>
</dbReference>
<dbReference type="CDD" id="cd05254">
    <property type="entry name" value="dTDP_HR_like_SDR_e"/>
    <property type="match status" value="1"/>
</dbReference>
<dbReference type="EC" id="1.1.1.133" evidence="3 6"/>
<comment type="function">
    <text evidence="6">Catalyzes the reduction of dTDP-6-deoxy-L-lyxo-4-hexulose to yield dTDP-L-rhamnose.</text>
</comment>
<reference evidence="8 9" key="1">
    <citation type="journal article" date="2020" name="Microorganisms">
        <title>Osmotic Adaptation and Compatible Solute Biosynthesis of Phototrophic Bacteria as Revealed from Genome Analyses.</title>
        <authorList>
            <person name="Imhoff J.F."/>
            <person name="Rahn T."/>
            <person name="Kunzel S."/>
            <person name="Keller A."/>
            <person name="Neulinger S.C."/>
        </authorList>
    </citation>
    <scope>NUCLEOTIDE SEQUENCE [LARGE SCALE GENOMIC DNA]</scope>
    <source>
        <strain evidence="8 9">DSM 6210</strain>
    </source>
</reference>
<dbReference type="Proteomes" id="UP000748752">
    <property type="component" value="Unassembled WGS sequence"/>
</dbReference>
<organism evidence="8 9">
    <name type="scientific">Thiohalocapsa halophila</name>
    <dbReference type="NCBI Taxonomy" id="69359"/>
    <lineage>
        <taxon>Bacteria</taxon>
        <taxon>Pseudomonadati</taxon>
        <taxon>Pseudomonadota</taxon>
        <taxon>Gammaproteobacteria</taxon>
        <taxon>Chromatiales</taxon>
        <taxon>Chromatiaceae</taxon>
        <taxon>Thiohalocapsa</taxon>
    </lineage>
</organism>
<keyword evidence="9" id="KW-1185">Reference proteome</keyword>
<dbReference type="RefSeq" id="WP_200233439.1">
    <property type="nucleotide sequence ID" value="NZ_NRRV01000002.1"/>
</dbReference>
<dbReference type="InterPro" id="IPR029903">
    <property type="entry name" value="RmlD-like-bd"/>
</dbReference>
<dbReference type="PANTHER" id="PTHR10491">
    <property type="entry name" value="DTDP-4-DEHYDRORHAMNOSE REDUCTASE"/>
    <property type="match status" value="1"/>
</dbReference>
<comment type="catalytic activity">
    <reaction evidence="5 6">
        <text>dTDP-beta-L-rhamnose + NADP(+) = dTDP-4-dehydro-beta-L-rhamnose + NADPH + H(+)</text>
        <dbReference type="Rhea" id="RHEA:21796"/>
        <dbReference type="ChEBI" id="CHEBI:15378"/>
        <dbReference type="ChEBI" id="CHEBI:57510"/>
        <dbReference type="ChEBI" id="CHEBI:57783"/>
        <dbReference type="ChEBI" id="CHEBI:58349"/>
        <dbReference type="ChEBI" id="CHEBI:62830"/>
        <dbReference type="EC" id="1.1.1.133"/>
    </reaction>
</comment>
<dbReference type="InterPro" id="IPR036291">
    <property type="entry name" value="NAD(P)-bd_dom_sf"/>
</dbReference>
<comment type="pathway">
    <text evidence="1 6">Carbohydrate biosynthesis; dTDP-L-rhamnose biosynthesis.</text>
</comment>
<dbReference type="EMBL" id="NRRV01000002">
    <property type="protein sequence ID" value="MBK1629470.1"/>
    <property type="molecule type" value="Genomic_DNA"/>
</dbReference>
<evidence type="ECO:0000256" key="2">
    <source>
        <dbReference type="ARBA" id="ARBA00010944"/>
    </source>
</evidence>
<dbReference type="PANTHER" id="PTHR10491:SF4">
    <property type="entry name" value="METHIONINE ADENOSYLTRANSFERASE 2 SUBUNIT BETA"/>
    <property type="match status" value="1"/>
</dbReference>
<feature type="domain" description="RmlD-like substrate binding" evidence="7">
    <location>
        <begin position="6"/>
        <end position="296"/>
    </location>
</feature>
<keyword evidence="6" id="KW-0560">Oxidoreductase</keyword>
<comment type="caution">
    <text evidence="8">The sequence shown here is derived from an EMBL/GenBank/DDBJ whole genome shotgun (WGS) entry which is preliminary data.</text>
</comment>
<sequence length="304" mass="33132">MSDLPRILLIGSDGQVGWELRRTLAPVGQVIAASMHGHAGPPIDLLDASSIRRVFNDVEPDAVVNAAAYTAVDRAETEPELARAINADAVHVLAELCADADIPVVHYSTDFVFSGDTDHPYRETDEPAPTSVYGETKRAGELALLDSAADALVLRTAWIYGVRGRNFLLTMLNLFRERTELRIVDDQVGTPTWSRMLAEVTAQVMHAVFTGAVDIKQVRGLYHVTGGGAVSWYGFASAIREATGNDCELTPIPTSEYPAPARRPPYSVLDTSKFRATFGLKLPDWRHSLALCLEDLPQQPAPRA</sequence>
<comment type="similarity">
    <text evidence="2 6">Belongs to the dTDP-4-dehydrorhamnose reductase family.</text>
</comment>
<protein>
    <recommendedName>
        <fullName evidence="4 6">dTDP-4-dehydrorhamnose reductase</fullName>
        <ecNumber evidence="3 6">1.1.1.133</ecNumber>
    </recommendedName>
</protein>
<name>A0ABS1CC64_9GAMM</name>